<proteinExistence type="predicted"/>
<feature type="chain" id="PRO_5042194845" description="Secreted protein" evidence="2">
    <location>
        <begin position="24"/>
        <end position="104"/>
    </location>
</feature>
<sequence length="104" mass="11035">MEWLRSLTSILLTWVQFLADAISFPFGCASTWPRDIRPGRTSKCWSHLELAHLEAWTARLEAASSPSASSWPARGGSSLRHSGGQPRAAAQGIAARAASSSGAG</sequence>
<keyword evidence="4" id="KW-1185">Reference proteome</keyword>
<dbReference type="Proteomes" id="UP001293254">
    <property type="component" value="Unassembled WGS sequence"/>
</dbReference>
<name>A0AAE1YEN2_9LAMI</name>
<gene>
    <name evidence="3" type="ORF">Salat_1171200</name>
</gene>
<dbReference type="AlphaFoldDB" id="A0AAE1YEN2"/>
<comment type="caution">
    <text evidence="3">The sequence shown here is derived from an EMBL/GenBank/DDBJ whole genome shotgun (WGS) entry which is preliminary data.</text>
</comment>
<evidence type="ECO:0000256" key="2">
    <source>
        <dbReference type="SAM" id="SignalP"/>
    </source>
</evidence>
<feature type="signal peptide" evidence="2">
    <location>
        <begin position="1"/>
        <end position="23"/>
    </location>
</feature>
<organism evidence="3 4">
    <name type="scientific">Sesamum alatum</name>
    <dbReference type="NCBI Taxonomy" id="300844"/>
    <lineage>
        <taxon>Eukaryota</taxon>
        <taxon>Viridiplantae</taxon>
        <taxon>Streptophyta</taxon>
        <taxon>Embryophyta</taxon>
        <taxon>Tracheophyta</taxon>
        <taxon>Spermatophyta</taxon>
        <taxon>Magnoliopsida</taxon>
        <taxon>eudicotyledons</taxon>
        <taxon>Gunneridae</taxon>
        <taxon>Pentapetalae</taxon>
        <taxon>asterids</taxon>
        <taxon>lamiids</taxon>
        <taxon>Lamiales</taxon>
        <taxon>Pedaliaceae</taxon>
        <taxon>Sesamum</taxon>
    </lineage>
</organism>
<keyword evidence="2" id="KW-0732">Signal</keyword>
<evidence type="ECO:0008006" key="5">
    <source>
        <dbReference type="Google" id="ProtNLM"/>
    </source>
</evidence>
<accession>A0AAE1YEN2</accession>
<evidence type="ECO:0000256" key="1">
    <source>
        <dbReference type="SAM" id="MobiDB-lite"/>
    </source>
</evidence>
<protein>
    <recommendedName>
        <fullName evidence="5">Secreted protein</fullName>
    </recommendedName>
</protein>
<dbReference type="EMBL" id="JACGWO010000004">
    <property type="protein sequence ID" value="KAK4428714.1"/>
    <property type="molecule type" value="Genomic_DNA"/>
</dbReference>
<reference evidence="3" key="1">
    <citation type="submission" date="2020-06" db="EMBL/GenBank/DDBJ databases">
        <authorList>
            <person name="Li T."/>
            <person name="Hu X."/>
            <person name="Zhang T."/>
            <person name="Song X."/>
            <person name="Zhang H."/>
            <person name="Dai N."/>
            <person name="Sheng W."/>
            <person name="Hou X."/>
            <person name="Wei L."/>
        </authorList>
    </citation>
    <scope>NUCLEOTIDE SEQUENCE</scope>
    <source>
        <strain evidence="3">3651</strain>
        <tissue evidence="3">Leaf</tissue>
    </source>
</reference>
<reference evidence="3" key="2">
    <citation type="journal article" date="2024" name="Plant">
        <title>Genomic evolution and insights into agronomic trait innovations of Sesamum species.</title>
        <authorList>
            <person name="Miao H."/>
            <person name="Wang L."/>
            <person name="Qu L."/>
            <person name="Liu H."/>
            <person name="Sun Y."/>
            <person name="Le M."/>
            <person name="Wang Q."/>
            <person name="Wei S."/>
            <person name="Zheng Y."/>
            <person name="Lin W."/>
            <person name="Duan Y."/>
            <person name="Cao H."/>
            <person name="Xiong S."/>
            <person name="Wang X."/>
            <person name="Wei L."/>
            <person name="Li C."/>
            <person name="Ma Q."/>
            <person name="Ju M."/>
            <person name="Zhao R."/>
            <person name="Li G."/>
            <person name="Mu C."/>
            <person name="Tian Q."/>
            <person name="Mei H."/>
            <person name="Zhang T."/>
            <person name="Gao T."/>
            <person name="Zhang H."/>
        </authorList>
    </citation>
    <scope>NUCLEOTIDE SEQUENCE</scope>
    <source>
        <strain evidence="3">3651</strain>
    </source>
</reference>
<evidence type="ECO:0000313" key="3">
    <source>
        <dbReference type="EMBL" id="KAK4428714.1"/>
    </source>
</evidence>
<evidence type="ECO:0000313" key="4">
    <source>
        <dbReference type="Proteomes" id="UP001293254"/>
    </source>
</evidence>
<feature type="region of interest" description="Disordered" evidence="1">
    <location>
        <begin position="66"/>
        <end position="104"/>
    </location>
</feature>